<dbReference type="EMBL" id="JAOTPL010000002">
    <property type="protein sequence ID" value="MCU7693440.1"/>
    <property type="molecule type" value="Genomic_DNA"/>
</dbReference>
<reference evidence="2" key="1">
    <citation type="submission" date="2022-10" db="EMBL/GenBank/DDBJ databases">
        <authorList>
            <person name="Kim H.S."/>
            <person name="Kim J.-S."/>
            <person name="Suh M.K."/>
            <person name="Eom M.K."/>
            <person name="Lee J.-S."/>
        </authorList>
    </citation>
    <scope>NUCLEOTIDE SEQUENCE</scope>
    <source>
        <strain evidence="2">LIP-5</strain>
    </source>
</reference>
<evidence type="ECO:0000259" key="1">
    <source>
        <dbReference type="Pfam" id="PF19569"/>
    </source>
</evidence>
<dbReference type="InterPro" id="IPR045736">
    <property type="entry name" value="START_2"/>
</dbReference>
<keyword evidence="3" id="KW-1185">Reference proteome</keyword>
<feature type="domain" description="START-like" evidence="1">
    <location>
        <begin position="1"/>
        <end position="126"/>
    </location>
</feature>
<gene>
    <name evidence="2" type="ORF">OD355_02805</name>
</gene>
<dbReference type="SUPFAM" id="SSF55961">
    <property type="entry name" value="Bet v1-like"/>
    <property type="match status" value="1"/>
</dbReference>
<protein>
    <submittedName>
        <fullName evidence="2">START-like domain-containing protein</fullName>
    </submittedName>
</protein>
<sequence length="127" mass="14697">MAKRQIYTLEFPVRCSPNILYNFLSTASGLQEWFADNVDERDGIMSFSWSGGAPDKAKIIAREENLCARYSWLHEDPKEYFEFKLTVAEISNQTILVVTAFADKDDVKDEAMVWEHQVKELFHRIGS</sequence>
<evidence type="ECO:0000313" key="2">
    <source>
        <dbReference type="EMBL" id="MCU7693440.1"/>
    </source>
</evidence>
<comment type="caution">
    <text evidence="2">The sequence shown here is derived from an EMBL/GenBank/DDBJ whole genome shotgun (WGS) entry which is preliminary data.</text>
</comment>
<proteinExistence type="predicted"/>
<organism evidence="2 3">
    <name type="scientific">Haoranjiania flava</name>
    <dbReference type="NCBI Taxonomy" id="1856322"/>
    <lineage>
        <taxon>Bacteria</taxon>
        <taxon>Pseudomonadati</taxon>
        <taxon>Bacteroidota</taxon>
        <taxon>Chitinophagia</taxon>
        <taxon>Chitinophagales</taxon>
        <taxon>Chitinophagaceae</taxon>
        <taxon>Haoranjiania</taxon>
    </lineage>
</organism>
<dbReference type="InterPro" id="IPR023393">
    <property type="entry name" value="START-like_dom_sf"/>
</dbReference>
<dbReference type="RefSeq" id="WP_263036925.1">
    <property type="nucleotide sequence ID" value="NZ_JAOTPL010000002.1"/>
</dbReference>
<name>A0AAE3IM07_9BACT</name>
<evidence type="ECO:0000313" key="3">
    <source>
        <dbReference type="Proteomes" id="UP001209317"/>
    </source>
</evidence>
<dbReference type="Pfam" id="PF19569">
    <property type="entry name" value="START_2"/>
    <property type="match status" value="1"/>
</dbReference>
<accession>A0AAE3IM07</accession>
<dbReference type="AlphaFoldDB" id="A0AAE3IM07"/>
<dbReference type="Proteomes" id="UP001209317">
    <property type="component" value="Unassembled WGS sequence"/>
</dbReference>
<dbReference type="Gene3D" id="3.30.530.20">
    <property type="match status" value="1"/>
</dbReference>